<evidence type="ECO:0000313" key="3">
    <source>
        <dbReference type="Proteomes" id="UP000194933"/>
    </source>
</evidence>
<keyword evidence="3" id="KW-1185">Reference proteome</keyword>
<dbReference type="STRING" id="1987383.A5844_001974"/>
<dbReference type="AlphaFoldDB" id="A0A242JY83"/>
<dbReference type="InterPro" id="IPR001763">
    <property type="entry name" value="Rhodanese-like_dom"/>
</dbReference>
<dbReference type="RefSeq" id="WP_086285040.1">
    <property type="nucleotide sequence ID" value="NZ_NGMO01000003.1"/>
</dbReference>
<reference evidence="2 3" key="1">
    <citation type="submission" date="2017-05" db="EMBL/GenBank/DDBJ databases">
        <title>The Genome Sequence of Enterococcus sp. 10A9_DIV0425.</title>
        <authorList>
            <consortium name="The Broad Institute Genomics Platform"/>
            <consortium name="The Broad Institute Genomic Center for Infectious Diseases"/>
            <person name="Earl A."/>
            <person name="Manson A."/>
            <person name="Schwartman J."/>
            <person name="Gilmore M."/>
            <person name="Abouelleil A."/>
            <person name="Cao P."/>
            <person name="Chapman S."/>
            <person name="Cusick C."/>
            <person name="Shea T."/>
            <person name="Young S."/>
            <person name="Neafsey D."/>
            <person name="Nusbaum C."/>
            <person name="Birren B."/>
        </authorList>
    </citation>
    <scope>NUCLEOTIDE SEQUENCE [LARGE SCALE GENOMIC DNA]</scope>
    <source>
        <strain evidence="2 3">10A9_DIV0425</strain>
    </source>
</reference>
<dbReference type="PROSITE" id="PS50206">
    <property type="entry name" value="RHODANESE_3"/>
    <property type="match status" value="1"/>
</dbReference>
<comment type="caution">
    <text evidence="2">The sequence shown here is derived from an EMBL/GenBank/DDBJ whole genome shotgun (WGS) entry which is preliminary data.</text>
</comment>
<sequence length="102" mass="11904">MSQSITVNELHFIYKREETVILDTRKTSDYVKNHLSNSLSIPAKYLPDYLKIFSPEKKYYVLSEKDEHSKIITDYLAKQGLQATYIMDANTLFQESELSETC</sequence>
<dbReference type="EMBL" id="NGMO01000003">
    <property type="protein sequence ID" value="OTP10275.1"/>
    <property type="molecule type" value="Genomic_DNA"/>
</dbReference>
<dbReference type="Proteomes" id="UP000194933">
    <property type="component" value="Unassembled WGS sequence"/>
</dbReference>
<dbReference type="Gene3D" id="3.40.250.10">
    <property type="entry name" value="Rhodanese-like domain"/>
    <property type="match status" value="1"/>
</dbReference>
<organism evidence="2 3">
    <name type="scientific">Candidatus Enterococcus wittei</name>
    <dbReference type="NCBI Taxonomy" id="1987383"/>
    <lineage>
        <taxon>Bacteria</taxon>
        <taxon>Bacillati</taxon>
        <taxon>Bacillota</taxon>
        <taxon>Bacilli</taxon>
        <taxon>Lactobacillales</taxon>
        <taxon>Enterococcaceae</taxon>
        <taxon>Enterococcus</taxon>
    </lineage>
</organism>
<evidence type="ECO:0000313" key="2">
    <source>
        <dbReference type="EMBL" id="OTP10275.1"/>
    </source>
</evidence>
<name>A0A242JY83_9ENTE</name>
<gene>
    <name evidence="2" type="ORF">A5844_001974</name>
</gene>
<proteinExistence type="predicted"/>
<dbReference type="SUPFAM" id="SSF52821">
    <property type="entry name" value="Rhodanese/Cell cycle control phosphatase"/>
    <property type="match status" value="1"/>
</dbReference>
<evidence type="ECO:0000259" key="1">
    <source>
        <dbReference type="PROSITE" id="PS50206"/>
    </source>
</evidence>
<dbReference type="Pfam" id="PF00581">
    <property type="entry name" value="Rhodanese"/>
    <property type="match status" value="1"/>
</dbReference>
<dbReference type="CDD" id="cd00158">
    <property type="entry name" value="RHOD"/>
    <property type="match status" value="1"/>
</dbReference>
<accession>A0A242JY83</accession>
<feature type="domain" description="Rhodanese" evidence="1">
    <location>
        <begin position="15"/>
        <end position="90"/>
    </location>
</feature>
<dbReference type="InterPro" id="IPR036873">
    <property type="entry name" value="Rhodanese-like_dom_sf"/>
</dbReference>
<protein>
    <recommendedName>
        <fullName evidence="1">Rhodanese domain-containing protein</fullName>
    </recommendedName>
</protein>